<evidence type="ECO:0000313" key="8">
    <source>
        <dbReference type="EMBL" id="CAF1448450.1"/>
    </source>
</evidence>
<comment type="caution">
    <text evidence="8">The sequence shown here is derived from an EMBL/GenBank/DDBJ whole genome shotgun (WGS) entry which is preliminary data.</text>
</comment>
<keyword evidence="6" id="KW-0520">NAD</keyword>
<reference evidence="8" key="1">
    <citation type="submission" date="2021-02" db="EMBL/GenBank/DDBJ databases">
        <authorList>
            <person name="Nowell W R."/>
        </authorList>
    </citation>
    <scope>NUCLEOTIDE SEQUENCE</scope>
</reference>
<evidence type="ECO:0000256" key="6">
    <source>
        <dbReference type="RuleBase" id="RU361228"/>
    </source>
</evidence>
<evidence type="ECO:0000256" key="4">
    <source>
        <dbReference type="ARBA" id="ARBA00022695"/>
    </source>
</evidence>
<comment type="catalytic activity">
    <reaction evidence="5 6">
        <text>L-arginyl-[protein] + NAD(+) = N(omega)-(ADP-D-ribosyl)-L-arginyl-[protein] + nicotinamide + H(+)</text>
        <dbReference type="Rhea" id="RHEA:19149"/>
        <dbReference type="Rhea" id="RHEA-COMP:10532"/>
        <dbReference type="Rhea" id="RHEA-COMP:15087"/>
        <dbReference type="ChEBI" id="CHEBI:15378"/>
        <dbReference type="ChEBI" id="CHEBI:17154"/>
        <dbReference type="ChEBI" id="CHEBI:29965"/>
        <dbReference type="ChEBI" id="CHEBI:57540"/>
        <dbReference type="ChEBI" id="CHEBI:142554"/>
        <dbReference type="EC" id="2.4.2.31"/>
    </reaction>
</comment>
<dbReference type="EC" id="2.4.2.31" evidence="6"/>
<gene>
    <name evidence="9" type="ORF">FNK824_LOCUS21964</name>
    <name evidence="10" type="ORF">OTI717_LOCUS36552</name>
    <name evidence="8" type="ORF">RFH988_LOCUS36648</name>
</gene>
<evidence type="ECO:0000256" key="7">
    <source>
        <dbReference type="SAM" id="MobiDB-lite"/>
    </source>
</evidence>
<dbReference type="EMBL" id="CAJNOO010006485">
    <property type="protein sequence ID" value="CAF1448450.1"/>
    <property type="molecule type" value="Genomic_DNA"/>
</dbReference>
<accession>A0A815PF73</accession>
<comment type="similarity">
    <text evidence="1 6">Belongs to the Arg-specific ADP-ribosyltransferase family.</text>
</comment>
<dbReference type="GO" id="GO:0016779">
    <property type="term" value="F:nucleotidyltransferase activity"/>
    <property type="evidence" value="ECO:0007669"/>
    <property type="project" value="UniProtKB-KW"/>
</dbReference>
<dbReference type="Gene3D" id="3.90.176.10">
    <property type="entry name" value="Toxin ADP-ribosyltransferase, Chain A, domain 1"/>
    <property type="match status" value="1"/>
</dbReference>
<evidence type="ECO:0000256" key="3">
    <source>
        <dbReference type="ARBA" id="ARBA00022679"/>
    </source>
</evidence>
<dbReference type="InterPro" id="IPR000768">
    <property type="entry name" value="ART"/>
</dbReference>
<keyword evidence="6" id="KW-0521">NADP</keyword>
<dbReference type="Proteomes" id="UP000663874">
    <property type="component" value="Unassembled WGS sequence"/>
</dbReference>
<dbReference type="GO" id="GO:0106274">
    <property type="term" value="F:NAD+-protein-arginine ADP-ribosyltransferase activity"/>
    <property type="evidence" value="ECO:0007669"/>
    <property type="project" value="UniProtKB-EC"/>
</dbReference>
<evidence type="ECO:0000313" key="9">
    <source>
        <dbReference type="EMBL" id="CAF3927658.1"/>
    </source>
</evidence>
<dbReference type="EMBL" id="CAJOBE010004350">
    <property type="protein sequence ID" value="CAF3927658.1"/>
    <property type="molecule type" value="Genomic_DNA"/>
</dbReference>
<evidence type="ECO:0000313" key="11">
    <source>
        <dbReference type="Proteomes" id="UP000663882"/>
    </source>
</evidence>
<evidence type="ECO:0000256" key="1">
    <source>
        <dbReference type="ARBA" id="ARBA00009558"/>
    </source>
</evidence>
<keyword evidence="4" id="KW-0548">Nucleotidyltransferase</keyword>
<dbReference type="SUPFAM" id="SSF56399">
    <property type="entry name" value="ADP-ribosylation"/>
    <property type="match status" value="1"/>
</dbReference>
<keyword evidence="3 6" id="KW-0808">Transferase</keyword>
<evidence type="ECO:0000256" key="2">
    <source>
        <dbReference type="ARBA" id="ARBA00022676"/>
    </source>
</evidence>
<dbReference type="Proteomes" id="UP000663823">
    <property type="component" value="Unassembled WGS sequence"/>
</dbReference>
<dbReference type="Pfam" id="PF01129">
    <property type="entry name" value="ART"/>
    <property type="match status" value="1"/>
</dbReference>
<proteinExistence type="inferred from homology"/>
<sequence length="313" mass="34916">MAKALQSGDKSRFTDLDNEPVDHLLSPIKGYQDKPLVSLTEAIEPVAGFFNEIEDNVFVALHNCQNPADGLSQQESASIHLYTMQLDGGPSLYLLLNQSLRAENRQELTPWFSFLKLFLTALHKLPSQSGTVWRGIRDVDLSSKYKKGTKFAWWGVSSCTIDIEVLQSDQFLGKHGKRTLFSIECINGKSVAKHSYFKNTEKEIILMPGSYFEVLGQLNPAPELHIIQLKEITPPIILVKPPFSKSNEQKSPSVVHKPSTFSPSTSTMVTPMQSASVASKKMTSGKNDSIFPIFIFSTNHDPFINSTILRLDN</sequence>
<dbReference type="OrthoDB" id="10041862at2759"/>
<dbReference type="EMBL" id="CAJOAX010015727">
    <property type="protein sequence ID" value="CAF4157693.1"/>
    <property type="molecule type" value="Genomic_DNA"/>
</dbReference>
<name>A0A815PF73_9BILA</name>
<keyword evidence="2 6" id="KW-0328">Glycosyltransferase</keyword>
<feature type="region of interest" description="Disordered" evidence="7">
    <location>
        <begin position="245"/>
        <end position="268"/>
    </location>
</feature>
<dbReference type="AlphaFoldDB" id="A0A815PF73"/>
<feature type="compositionally biased region" description="Polar residues" evidence="7">
    <location>
        <begin position="259"/>
        <end position="268"/>
    </location>
</feature>
<evidence type="ECO:0000256" key="5">
    <source>
        <dbReference type="ARBA" id="ARBA00047597"/>
    </source>
</evidence>
<dbReference type="Proteomes" id="UP000663882">
    <property type="component" value="Unassembled WGS sequence"/>
</dbReference>
<evidence type="ECO:0000313" key="10">
    <source>
        <dbReference type="EMBL" id="CAF4157693.1"/>
    </source>
</evidence>
<protein>
    <recommendedName>
        <fullName evidence="6">NAD(P)(+)--arginine ADP-ribosyltransferase</fullName>
        <ecNumber evidence="6">2.4.2.31</ecNumber>
    </recommendedName>
    <alternativeName>
        <fullName evidence="6">Mono(ADP-ribosyl)transferase</fullName>
    </alternativeName>
</protein>
<organism evidence="8 11">
    <name type="scientific">Rotaria sordida</name>
    <dbReference type="NCBI Taxonomy" id="392033"/>
    <lineage>
        <taxon>Eukaryota</taxon>
        <taxon>Metazoa</taxon>
        <taxon>Spiralia</taxon>
        <taxon>Gnathifera</taxon>
        <taxon>Rotifera</taxon>
        <taxon>Eurotatoria</taxon>
        <taxon>Bdelloidea</taxon>
        <taxon>Philodinida</taxon>
        <taxon>Philodinidae</taxon>
        <taxon>Rotaria</taxon>
    </lineage>
</organism>